<comment type="caution">
    <text evidence="2">The sequence shown here is derived from an EMBL/GenBank/DDBJ whole genome shotgun (WGS) entry which is preliminary data.</text>
</comment>
<name>A0A2G9C982_9BURK</name>
<dbReference type="GO" id="GO:0005975">
    <property type="term" value="P:carbohydrate metabolic process"/>
    <property type="evidence" value="ECO:0007669"/>
    <property type="project" value="InterPro"/>
</dbReference>
<proteinExistence type="predicted"/>
<dbReference type="Pfam" id="PF01374">
    <property type="entry name" value="Glyco_hydro_46"/>
    <property type="match status" value="1"/>
</dbReference>
<dbReference type="InterPro" id="IPR002477">
    <property type="entry name" value="Peptidoglycan-bd-like"/>
</dbReference>
<protein>
    <submittedName>
        <fullName evidence="2">Chitosanase</fullName>
    </submittedName>
</protein>
<dbReference type="OrthoDB" id="647021at2"/>
<organism evidence="2 3">
    <name type="scientific">Roseateles chitinivorans</name>
    <dbReference type="NCBI Taxonomy" id="2917965"/>
    <lineage>
        <taxon>Bacteria</taxon>
        <taxon>Pseudomonadati</taxon>
        <taxon>Pseudomonadota</taxon>
        <taxon>Betaproteobacteria</taxon>
        <taxon>Burkholderiales</taxon>
        <taxon>Sphaerotilaceae</taxon>
        <taxon>Roseateles</taxon>
    </lineage>
</organism>
<keyword evidence="3" id="KW-1185">Reference proteome</keyword>
<dbReference type="Pfam" id="PF01471">
    <property type="entry name" value="PG_binding_1"/>
    <property type="match status" value="1"/>
</dbReference>
<evidence type="ECO:0000313" key="2">
    <source>
        <dbReference type="EMBL" id="PIM52935.1"/>
    </source>
</evidence>
<dbReference type="SUPFAM" id="SSF53955">
    <property type="entry name" value="Lysozyme-like"/>
    <property type="match status" value="1"/>
</dbReference>
<evidence type="ECO:0000313" key="3">
    <source>
        <dbReference type="Proteomes" id="UP000231501"/>
    </source>
</evidence>
<dbReference type="GO" id="GO:0005576">
    <property type="term" value="C:extracellular region"/>
    <property type="evidence" value="ECO:0007669"/>
    <property type="project" value="InterPro"/>
</dbReference>
<gene>
    <name evidence="2" type="ORF">CS062_11935</name>
</gene>
<dbReference type="InterPro" id="IPR036365">
    <property type="entry name" value="PGBD-like_sf"/>
</dbReference>
<dbReference type="InterPro" id="IPR023346">
    <property type="entry name" value="Lysozyme-like_dom_sf"/>
</dbReference>
<dbReference type="GO" id="GO:0016977">
    <property type="term" value="F:chitosanase activity"/>
    <property type="evidence" value="ECO:0007669"/>
    <property type="project" value="InterPro"/>
</dbReference>
<sequence>MSFLTPSQIRTAQAIVNLFETGHVLGDYGQVTVLEGDPGRLTYGRSQTTLGSGKLVDLLRQYAGNPGAQFGASIGDWLPALAAAGAALDTDLRLHNLLRACADDPVMRETQDRFFDEHFWQPAARAAGKLGIVSALGTAVVYDSFVHGSWARIRAATDAQAGTVAQAGEQAWIEAYVRVRRQWLATHSIAILRGTVYRMDAFRRLMDLGQWGLPLPLVVRGAEISMTTLNGTPPGCYDGPAPGSRVLSVQAPLQRGLDVRRVQLALSDLGADIKADGVFGGASTRCVKDAQRARGLPATGVADIAFIGALLG</sequence>
<dbReference type="InterPro" id="IPR000400">
    <property type="entry name" value="Glyco_hydro_46"/>
</dbReference>
<evidence type="ECO:0000259" key="1">
    <source>
        <dbReference type="Pfam" id="PF01471"/>
    </source>
</evidence>
<dbReference type="Gene3D" id="1.10.101.10">
    <property type="entry name" value="PGBD-like superfamily/PGBD"/>
    <property type="match status" value="1"/>
</dbReference>
<dbReference type="Gene3D" id="1.20.141.10">
    <property type="entry name" value="Chitosanase, subunit A, domain 1"/>
    <property type="match status" value="1"/>
</dbReference>
<dbReference type="Proteomes" id="UP000231501">
    <property type="component" value="Unassembled WGS sequence"/>
</dbReference>
<reference evidence="2 3" key="1">
    <citation type="submission" date="2017-11" db="EMBL/GenBank/DDBJ databases">
        <title>Draft genome sequence of Mitsuaria sp. HWN-4.</title>
        <authorList>
            <person name="Gundlapally S.R."/>
        </authorList>
    </citation>
    <scope>NUCLEOTIDE SEQUENCE [LARGE SCALE GENOMIC DNA]</scope>
    <source>
        <strain evidence="2 3">HWN-4</strain>
    </source>
</reference>
<feature type="domain" description="Peptidoglycan binding-like" evidence="1">
    <location>
        <begin position="256"/>
        <end position="310"/>
    </location>
</feature>
<dbReference type="InterPro" id="IPR036366">
    <property type="entry name" value="PGBDSf"/>
</dbReference>
<dbReference type="SUPFAM" id="SSF47090">
    <property type="entry name" value="PGBD-like"/>
    <property type="match status" value="1"/>
</dbReference>
<dbReference type="AlphaFoldDB" id="A0A2G9C982"/>
<accession>A0A2G9C982</accession>
<dbReference type="RefSeq" id="WP_099861865.1">
    <property type="nucleotide sequence ID" value="NZ_PEOG01000028.1"/>
</dbReference>
<dbReference type="EMBL" id="PEOG01000028">
    <property type="protein sequence ID" value="PIM52935.1"/>
    <property type="molecule type" value="Genomic_DNA"/>
</dbReference>